<dbReference type="PANTHER" id="PTHR33515">
    <property type="entry name" value="RIBOSOME-BINDING FACTOR A, CHLOROPLASTIC-RELATED"/>
    <property type="match status" value="1"/>
</dbReference>
<dbReference type="AlphaFoldDB" id="A0A126SXH2"/>
<dbReference type="InterPro" id="IPR023799">
    <property type="entry name" value="RbfA_dom_sf"/>
</dbReference>
<dbReference type="GO" id="GO:0030490">
    <property type="term" value="P:maturation of SSU-rRNA"/>
    <property type="evidence" value="ECO:0007669"/>
    <property type="project" value="UniProtKB-UniRule"/>
</dbReference>
<comment type="similarity">
    <text evidence="2">Belongs to the RbfA family.</text>
</comment>
<dbReference type="Gene3D" id="3.30.300.20">
    <property type="match status" value="1"/>
</dbReference>
<dbReference type="InterPro" id="IPR015946">
    <property type="entry name" value="KH_dom-like_a/b"/>
</dbReference>
<dbReference type="Pfam" id="PF02033">
    <property type="entry name" value="RBFA"/>
    <property type="match status" value="1"/>
</dbReference>
<evidence type="ECO:0000256" key="2">
    <source>
        <dbReference type="HAMAP-Rule" id="MF_00003"/>
    </source>
</evidence>
<dbReference type="PANTHER" id="PTHR33515:SF1">
    <property type="entry name" value="RIBOSOME-BINDING FACTOR A, CHLOROPLASTIC-RELATED"/>
    <property type="match status" value="1"/>
</dbReference>
<evidence type="ECO:0000313" key="3">
    <source>
        <dbReference type="EMBL" id="AMK58995.1"/>
    </source>
</evidence>
<dbReference type="HAMAP" id="MF_00003">
    <property type="entry name" value="RbfA"/>
    <property type="match status" value="1"/>
</dbReference>
<comment type="function">
    <text evidence="2">One of several proteins that assist in the late maturation steps of the functional core of the 30S ribosomal subunit. Associates with free 30S ribosomal subunits (but not with 30S subunits that are part of 70S ribosomes or polysomes). Required for efficient processing of 16S rRNA. May interact with the 5'-terminal helix region of 16S rRNA.</text>
</comment>
<dbReference type="NCBIfam" id="TIGR00082">
    <property type="entry name" value="rbfA"/>
    <property type="match status" value="1"/>
</dbReference>
<comment type="subunit">
    <text evidence="2">Monomer. Binds 30S ribosomal subunits, but not 50S ribosomal subunits or 70S ribosomes.</text>
</comment>
<proteinExistence type="inferred from homology"/>
<evidence type="ECO:0000256" key="1">
    <source>
        <dbReference type="ARBA" id="ARBA00022517"/>
    </source>
</evidence>
<protein>
    <recommendedName>
        <fullName evidence="2">Ribosome-binding factor A</fullName>
    </recommendedName>
</protein>
<comment type="subcellular location">
    <subcellularLocation>
        <location evidence="2">Cytoplasm</location>
    </subcellularLocation>
</comment>
<reference evidence="3" key="1">
    <citation type="journal article" date="2016" name="Appl. Environ. Microbiol.">
        <title>Functional Metagenomics of a Biostimulated Petroleum-Contaminated Soil Reveals an Extraordinary Diversity of Extradiol Dioxygenases.</title>
        <authorList>
            <person name="Terron-Gonzalez L."/>
            <person name="Martin-Cabello G."/>
            <person name="Ferrer M."/>
            <person name="Santero E."/>
        </authorList>
    </citation>
    <scope>NUCLEOTIDE SEQUENCE</scope>
</reference>
<accession>A0A126SXH2</accession>
<sequence length="129" mass="14656">MATRHGFSRTSRVAEQIRRELADLIRFHVKDQRLATKLVLVTLTDVEVTADYSHAKVFYTSLSAESDNETIAAGLRHLAGYFRRELGHRMSLHKIPELHFVYDESVARGTYLSQLIGETIAADKKTSHD</sequence>
<dbReference type="SUPFAM" id="SSF89919">
    <property type="entry name" value="Ribosome-binding factor A, RbfA"/>
    <property type="match status" value="1"/>
</dbReference>
<keyword evidence="2" id="KW-0963">Cytoplasm</keyword>
<dbReference type="GO" id="GO:0005829">
    <property type="term" value="C:cytosol"/>
    <property type="evidence" value="ECO:0007669"/>
    <property type="project" value="TreeGrafter"/>
</dbReference>
<organism evidence="3">
    <name type="scientific">uncultured bacterium UPO33</name>
    <dbReference type="NCBI Taxonomy" id="1776960"/>
    <lineage>
        <taxon>Bacteria</taxon>
        <taxon>environmental samples</taxon>
    </lineage>
</organism>
<keyword evidence="1 2" id="KW-0690">Ribosome biogenesis</keyword>
<dbReference type="InterPro" id="IPR000238">
    <property type="entry name" value="RbfA"/>
</dbReference>
<name>A0A126SXH2_9BACT</name>
<dbReference type="GO" id="GO:0043024">
    <property type="term" value="F:ribosomal small subunit binding"/>
    <property type="evidence" value="ECO:0007669"/>
    <property type="project" value="TreeGrafter"/>
</dbReference>
<dbReference type="EMBL" id="KU144963">
    <property type="protein sequence ID" value="AMK58995.1"/>
    <property type="molecule type" value="Genomic_DNA"/>
</dbReference>
<gene>
    <name evidence="2" type="primary">rbfA</name>
</gene>